<evidence type="ECO:0000256" key="1">
    <source>
        <dbReference type="ARBA" id="ARBA00004442"/>
    </source>
</evidence>
<dbReference type="Gene3D" id="1.20.1600.10">
    <property type="entry name" value="Outer membrane efflux proteins (OEP)"/>
    <property type="match status" value="1"/>
</dbReference>
<sequence length="453" mass="50637">MKKCTTKALLAKLGGLALCLGLTSAAYAQEPLTLEKSLDLALQNNVALRHARYNSSKADINVRRSKYSYLPSISANADVSRTNGLVFDNVAGEVKRGNTTASYPYVSGQVVLFDGFAKLHELRQSRQLAQARAFAEDQAEIDLETNITAYYLQALVEGENIKISEARIALLEGQLSQMEKLERAGVRAMDEVYQIKAQVATEKLNLITHQNNSRRAMLQLIQEMNVEGTPSYQLALPATPDEVHMELPAEDQVMSNALAYSPLVKSTAASLDAAKTELKIAKSNFSPTLSLEGMLGSNYSSNIYKDPENGNLKTMPYFDQLDLNQRKVVALNLSVPIFNGLSRQFDAQTARLDLRNAELDYVASQNQLRQTVQQAYQDVLAAREKYNTVTANLEYTQRAFESAKRRYELGSIDFFAYMESLNNMNRSQAELLQSKCEFYLKKRILELYQGQAN</sequence>
<evidence type="ECO:0000313" key="10">
    <source>
        <dbReference type="Proteomes" id="UP000198724"/>
    </source>
</evidence>
<name>A0A1I2WH46_9BACT</name>
<evidence type="ECO:0000256" key="2">
    <source>
        <dbReference type="ARBA" id="ARBA00007613"/>
    </source>
</evidence>
<gene>
    <name evidence="9" type="ORF">SAMN05421739_10526</name>
</gene>
<protein>
    <submittedName>
        <fullName evidence="9">Outer membrane protein</fullName>
    </submittedName>
</protein>
<dbReference type="RefSeq" id="WP_092103046.1">
    <property type="nucleotide sequence ID" value="NZ_FOOT01000005.1"/>
</dbReference>
<feature type="signal peptide" evidence="8">
    <location>
        <begin position="1"/>
        <end position="28"/>
    </location>
</feature>
<keyword evidence="5" id="KW-0812">Transmembrane</keyword>
<evidence type="ECO:0000256" key="8">
    <source>
        <dbReference type="SAM" id="SignalP"/>
    </source>
</evidence>
<dbReference type="SUPFAM" id="SSF56954">
    <property type="entry name" value="Outer membrane efflux proteins (OEP)"/>
    <property type="match status" value="1"/>
</dbReference>
<dbReference type="GO" id="GO:0015562">
    <property type="term" value="F:efflux transmembrane transporter activity"/>
    <property type="evidence" value="ECO:0007669"/>
    <property type="project" value="InterPro"/>
</dbReference>
<dbReference type="GO" id="GO:0009279">
    <property type="term" value="C:cell outer membrane"/>
    <property type="evidence" value="ECO:0007669"/>
    <property type="project" value="UniProtKB-SubCell"/>
</dbReference>
<feature type="chain" id="PRO_5011652801" evidence="8">
    <location>
        <begin position="29"/>
        <end position="453"/>
    </location>
</feature>
<dbReference type="InterPro" id="IPR003423">
    <property type="entry name" value="OMP_efflux"/>
</dbReference>
<dbReference type="AlphaFoldDB" id="A0A1I2WH46"/>
<keyword evidence="7" id="KW-0998">Cell outer membrane</keyword>
<dbReference type="PANTHER" id="PTHR30026:SF20">
    <property type="entry name" value="OUTER MEMBRANE PROTEIN TOLC"/>
    <property type="match status" value="1"/>
</dbReference>
<dbReference type="EMBL" id="FOOT01000005">
    <property type="protein sequence ID" value="SFH00672.1"/>
    <property type="molecule type" value="Genomic_DNA"/>
</dbReference>
<evidence type="ECO:0000256" key="3">
    <source>
        <dbReference type="ARBA" id="ARBA00022448"/>
    </source>
</evidence>
<reference evidence="10" key="1">
    <citation type="submission" date="2016-10" db="EMBL/GenBank/DDBJ databases">
        <authorList>
            <person name="Varghese N."/>
            <person name="Submissions S."/>
        </authorList>
    </citation>
    <scope>NUCLEOTIDE SEQUENCE [LARGE SCALE GENOMIC DNA]</scope>
    <source>
        <strain evidence="10">LP51</strain>
    </source>
</reference>
<dbReference type="InterPro" id="IPR051906">
    <property type="entry name" value="TolC-like"/>
</dbReference>
<evidence type="ECO:0000256" key="7">
    <source>
        <dbReference type="ARBA" id="ARBA00023237"/>
    </source>
</evidence>
<dbReference type="OrthoDB" id="9811587at2"/>
<comment type="similarity">
    <text evidence="2">Belongs to the outer membrane factor (OMF) (TC 1.B.17) family.</text>
</comment>
<keyword evidence="3" id="KW-0813">Transport</keyword>
<proteinExistence type="inferred from homology"/>
<keyword evidence="10" id="KW-1185">Reference proteome</keyword>
<organism evidence="9 10">
    <name type="scientific">Pontibacter chinhatensis</name>
    <dbReference type="NCBI Taxonomy" id="1436961"/>
    <lineage>
        <taxon>Bacteria</taxon>
        <taxon>Pseudomonadati</taxon>
        <taxon>Bacteroidota</taxon>
        <taxon>Cytophagia</taxon>
        <taxon>Cytophagales</taxon>
        <taxon>Hymenobacteraceae</taxon>
        <taxon>Pontibacter</taxon>
    </lineage>
</organism>
<keyword evidence="6" id="KW-0472">Membrane</keyword>
<dbReference type="GO" id="GO:0015288">
    <property type="term" value="F:porin activity"/>
    <property type="evidence" value="ECO:0007669"/>
    <property type="project" value="TreeGrafter"/>
</dbReference>
<dbReference type="STRING" id="1436961.SAMN05421739_10526"/>
<evidence type="ECO:0000256" key="4">
    <source>
        <dbReference type="ARBA" id="ARBA00022452"/>
    </source>
</evidence>
<dbReference type="PANTHER" id="PTHR30026">
    <property type="entry name" value="OUTER MEMBRANE PROTEIN TOLC"/>
    <property type="match status" value="1"/>
</dbReference>
<evidence type="ECO:0000256" key="6">
    <source>
        <dbReference type="ARBA" id="ARBA00023136"/>
    </source>
</evidence>
<keyword evidence="4" id="KW-1134">Transmembrane beta strand</keyword>
<evidence type="ECO:0000313" key="9">
    <source>
        <dbReference type="EMBL" id="SFH00672.1"/>
    </source>
</evidence>
<comment type="subcellular location">
    <subcellularLocation>
        <location evidence="1">Cell outer membrane</location>
    </subcellularLocation>
</comment>
<keyword evidence="8" id="KW-0732">Signal</keyword>
<evidence type="ECO:0000256" key="5">
    <source>
        <dbReference type="ARBA" id="ARBA00022692"/>
    </source>
</evidence>
<accession>A0A1I2WH46</accession>
<dbReference type="Pfam" id="PF02321">
    <property type="entry name" value="OEP"/>
    <property type="match status" value="2"/>
</dbReference>
<dbReference type="Proteomes" id="UP000198724">
    <property type="component" value="Unassembled WGS sequence"/>
</dbReference>
<dbReference type="GO" id="GO:1990281">
    <property type="term" value="C:efflux pump complex"/>
    <property type="evidence" value="ECO:0007669"/>
    <property type="project" value="TreeGrafter"/>
</dbReference>